<dbReference type="Gene3D" id="3.30.2270.10">
    <property type="entry name" value="Folate-binding superfamily"/>
    <property type="match status" value="1"/>
</dbReference>
<evidence type="ECO:0000313" key="1">
    <source>
        <dbReference type="EMBL" id="QMW23068.1"/>
    </source>
</evidence>
<organism evidence="1 2">
    <name type="scientific">Sandaracinobacteroides saxicola</name>
    <dbReference type="NCBI Taxonomy" id="2759707"/>
    <lineage>
        <taxon>Bacteria</taxon>
        <taxon>Pseudomonadati</taxon>
        <taxon>Pseudomonadota</taxon>
        <taxon>Alphaproteobacteria</taxon>
        <taxon>Sphingomonadales</taxon>
        <taxon>Sphingosinicellaceae</taxon>
        <taxon>Sandaracinobacteroides</taxon>
    </lineage>
</organism>
<reference evidence="1 2" key="1">
    <citation type="submission" date="2020-07" db="EMBL/GenBank/DDBJ databases">
        <title>Complete genome sequence for Sandaracinobacter sp. M6.</title>
        <authorList>
            <person name="Tang Y."/>
            <person name="Liu Q."/>
            <person name="Guo Z."/>
            <person name="Lei P."/>
            <person name="Huang B."/>
        </authorList>
    </citation>
    <scope>NUCLEOTIDE SEQUENCE [LARGE SCALE GENOMIC DNA]</scope>
    <source>
        <strain evidence="1 2">M6</strain>
    </source>
</reference>
<dbReference type="Pfam" id="PF04267">
    <property type="entry name" value="SoxD"/>
    <property type="match status" value="1"/>
</dbReference>
<sequence length="80" mass="9163">MLLIVCPHCGPRDQTEFSHGGEAGRVRPANPEVLGDAEWTDYLFMRTNPKGVHKERWCHSAGCRKWFVTGRDTRSHGWVK</sequence>
<dbReference type="KEGG" id="sand:H3309_00690"/>
<dbReference type="AlphaFoldDB" id="A0A7G5II76"/>
<dbReference type="GO" id="GO:0046653">
    <property type="term" value="P:tetrahydrofolate metabolic process"/>
    <property type="evidence" value="ECO:0007669"/>
    <property type="project" value="InterPro"/>
</dbReference>
<name>A0A7G5II76_9SPHN</name>
<keyword evidence="2" id="KW-1185">Reference proteome</keyword>
<proteinExistence type="predicted"/>
<dbReference type="InterPro" id="IPR006279">
    <property type="entry name" value="SoxD"/>
</dbReference>
<dbReference type="InterPro" id="IPR038561">
    <property type="entry name" value="SoxD_sf"/>
</dbReference>
<gene>
    <name evidence="1" type="ORF">H3309_00690</name>
</gene>
<evidence type="ECO:0000313" key="2">
    <source>
        <dbReference type="Proteomes" id="UP000515292"/>
    </source>
</evidence>
<protein>
    <submittedName>
        <fullName evidence="1">Sarcosine oxidase subunit delta</fullName>
    </submittedName>
</protein>
<dbReference type="Proteomes" id="UP000515292">
    <property type="component" value="Chromosome"/>
</dbReference>
<dbReference type="EMBL" id="CP059851">
    <property type="protein sequence ID" value="QMW23068.1"/>
    <property type="molecule type" value="Genomic_DNA"/>
</dbReference>
<accession>A0A7G5II76</accession>
<dbReference type="RefSeq" id="WP_182296556.1">
    <property type="nucleotide sequence ID" value="NZ_CP059851.1"/>
</dbReference>
<dbReference type="GO" id="GO:0008115">
    <property type="term" value="F:sarcosine oxidase activity"/>
    <property type="evidence" value="ECO:0007669"/>
    <property type="project" value="InterPro"/>
</dbReference>